<dbReference type="PANTHER" id="PTHR33121">
    <property type="entry name" value="CYCLIC DI-GMP PHOSPHODIESTERASE PDEF"/>
    <property type="match status" value="1"/>
</dbReference>
<gene>
    <name evidence="2" type="ORF">DAI18_06260</name>
</gene>
<organism evidence="2 3">
    <name type="scientific">Microvirgula aerodenitrificans</name>
    <dbReference type="NCBI Taxonomy" id="57480"/>
    <lineage>
        <taxon>Bacteria</taxon>
        <taxon>Pseudomonadati</taxon>
        <taxon>Pseudomonadota</taxon>
        <taxon>Betaproteobacteria</taxon>
        <taxon>Neisseriales</taxon>
        <taxon>Aquaspirillaceae</taxon>
        <taxon>Microvirgula</taxon>
    </lineage>
</organism>
<dbReference type="AlphaFoldDB" id="A0A2S0P8M1"/>
<dbReference type="CDD" id="cd01948">
    <property type="entry name" value="EAL"/>
    <property type="match status" value="1"/>
</dbReference>
<feature type="domain" description="EAL" evidence="1">
    <location>
        <begin position="123"/>
        <end position="375"/>
    </location>
</feature>
<dbReference type="EMBL" id="CP028519">
    <property type="protein sequence ID" value="AVY93692.1"/>
    <property type="molecule type" value="Genomic_DNA"/>
</dbReference>
<dbReference type="OrthoDB" id="9813903at2"/>
<dbReference type="SUPFAM" id="SSF141868">
    <property type="entry name" value="EAL domain-like"/>
    <property type="match status" value="1"/>
</dbReference>
<dbReference type="STRING" id="1122240.GCA_000620105_01297"/>
<dbReference type="InterPro" id="IPR001633">
    <property type="entry name" value="EAL_dom"/>
</dbReference>
<dbReference type="RefSeq" id="WP_028498659.1">
    <property type="nucleotide sequence ID" value="NZ_CP028519.1"/>
</dbReference>
<accession>A0A2S0P8M1</accession>
<dbReference type="Proteomes" id="UP000244173">
    <property type="component" value="Chromosome"/>
</dbReference>
<dbReference type="SMART" id="SM00052">
    <property type="entry name" value="EAL"/>
    <property type="match status" value="1"/>
</dbReference>
<evidence type="ECO:0000313" key="3">
    <source>
        <dbReference type="Proteomes" id="UP000244173"/>
    </source>
</evidence>
<dbReference type="GO" id="GO:0071111">
    <property type="term" value="F:cyclic-guanylate-specific phosphodiesterase activity"/>
    <property type="evidence" value="ECO:0007669"/>
    <property type="project" value="InterPro"/>
</dbReference>
<dbReference type="PROSITE" id="PS50883">
    <property type="entry name" value="EAL"/>
    <property type="match status" value="1"/>
</dbReference>
<reference evidence="2 3" key="1">
    <citation type="submission" date="2018-04" db="EMBL/GenBank/DDBJ databases">
        <title>Denitrifier Microvirgula.</title>
        <authorList>
            <person name="Anderson E."/>
            <person name="Jang J."/>
            <person name="Ishii S."/>
        </authorList>
    </citation>
    <scope>NUCLEOTIDE SEQUENCE [LARGE SCALE GENOMIC DNA]</scope>
    <source>
        <strain evidence="2 3">BE2.4</strain>
    </source>
</reference>
<dbReference type="Pfam" id="PF00563">
    <property type="entry name" value="EAL"/>
    <property type="match status" value="1"/>
</dbReference>
<keyword evidence="3" id="KW-1185">Reference proteome</keyword>
<dbReference type="InterPro" id="IPR035919">
    <property type="entry name" value="EAL_sf"/>
</dbReference>
<dbReference type="InterPro" id="IPR050706">
    <property type="entry name" value="Cyclic-di-GMP_PDE-like"/>
</dbReference>
<sequence length="375" mass="42138">MLAIDGRARAQAQIRLICDLLEQHSCHIADDSLAFVLPYQAGQDLQILGNALLARITSVRQMRSSESLPIPVHLILLAAHTPVHSPDSLIDRALVASQRAGPAAHSRLTLIDDAEQLDERIEPLRREDRVRGALEADRLTLYSQRILPLDSIGSDCYHHEILARLTDHDGALWMPDSFLPEAERLGLMPELDRRVVDRAYAWLANHRPGGNTPCRWTAINLSAHSLTETDLPAFIEARQREHRINPAEICFELTETSRIRDLPRAIAVMQRLREYGYRFALDDYGSGSATLSYLRDLPVDLVKIDGSFIIGLDQSPLNRDLVRELCRTCRHLGKQIVAEKVENMQVLDCVTGLGIDYAQGYAIEKPVPLNQLEPH</sequence>
<name>A0A2S0P8M1_9NEIS</name>
<protein>
    <submittedName>
        <fullName evidence="2">EAL domain-containing protein</fullName>
    </submittedName>
</protein>
<dbReference type="PANTHER" id="PTHR33121:SF23">
    <property type="entry name" value="CYCLIC DI-GMP PHOSPHODIESTERASE PDEB"/>
    <property type="match status" value="1"/>
</dbReference>
<proteinExistence type="predicted"/>
<evidence type="ECO:0000313" key="2">
    <source>
        <dbReference type="EMBL" id="AVY93692.1"/>
    </source>
</evidence>
<dbReference type="Gene3D" id="3.20.20.450">
    <property type="entry name" value="EAL domain"/>
    <property type="match status" value="1"/>
</dbReference>
<dbReference type="KEGG" id="maer:DAI18_06260"/>
<evidence type="ECO:0000259" key="1">
    <source>
        <dbReference type="PROSITE" id="PS50883"/>
    </source>
</evidence>